<dbReference type="OrthoDB" id="276323at2759"/>
<proteinExistence type="predicted"/>
<dbReference type="HOGENOM" id="CLU_006472_1_0_1"/>
<feature type="compositionally biased region" description="Low complexity" evidence="1">
    <location>
        <begin position="446"/>
        <end position="462"/>
    </location>
</feature>
<keyword evidence="4" id="KW-1185">Reference proteome</keyword>
<dbReference type="RefSeq" id="XP_005838605.1">
    <property type="nucleotide sequence ID" value="XM_005838548.1"/>
</dbReference>
<feature type="compositionally biased region" description="Low complexity" evidence="1">
    <location>
        <begin position="207"/>
        <end position="223"/>
    </location>
</feature>
<sequence length="752" mass="83571">MTARSQKKWVIRDFKRLVTSVIFLIKRAVVRRGLRLDKDETVEQFNVRVLMAAFLVVNRPGSCFESIGHLEKQVQHAAADLVTTLRHICSSIESSRAQPLTQHDWSSWRPFLKQLNVYLARFKDWKVPDEYKLTERIKHALLALYRAESHLRPDAQEYMSMKEEFRAQKAKLRAKLLQIAGAQVLESFDEALRQQGFTAVDAEPSEEAASSSSQGAGSSSRPAELPSSTNASGLSSLPGRMTNEQLAHELLLDPAFKLTERIKHALLALYRAESHLSPYAQEYMSMKEEFRAQKAKLRAKLLQIAGAQVLESFDEALRQQGFTAVDAEPSEEAASSSSQGAGSSSRPAELPSSTNASGLSSLPGRMTNEQLAHELLLDPTFKLDEHEPLLDPAFKLTEPMKEEFRAQKAKLRAKLLQIAGAQVLESFDEALRQQGFTAVDAEPSEEAASSSSQGAGSSSRPAELPSSTNASGLSSLPGRMTNEQLAPNIPRMSFNLDQPTGKRRYRALVTNVDSASSRVKSCIAKAKAHRESTIQFKNVITQVLDMSIVKVALKELEKQKITLSSFFMEKAVVEIKSKVDTTHITPATPQNKATTGSQTGSIPKNQRTIENCPIDDDREERVKAATSSFEAELSAAEKELIASCLSPSQPSAYSREMLERLLEVPAMVLEKSYGPMEERWLRLVSADGSKAESDVPQSPFVRNVYERVVRNARRVRKVISLNRKVHYDRYNQMILAGSQQVLSDCQVTSYDN</sequence>
<dbReference type="Proteomes" id="UP000011087">
    <property type="component" value="Unassembled WGS sequence"/>
</dbReference>
<dbReference type="GeneID" id="17308309"/>
<reference evidence="4" key="2">
    <citation type="submission" date="2012-11" db="EMBL/GenBank/DDBJ databases">
        <authorList>
            <person name="Kuo A."/>
            <person name="Curtis B.A."/>
            <person name="Tanifuji G."/>
            <person name="Burki F."/>
            <person name="Gruber A."/>
            <person name="Irimia M."/>
            <person name="Maruyama S."/>
            <person name="Arias M.C."/>
            <person name="Ball S.G."/>
            <person name="Gile G.H."/>
            <person name="Hirakawa Y."/>
            <person name="Hopkins J.F."/>
            <person name="Rensing S.A."/>
            <person name="Schmutz J."/>
            <person name="Symeonidi A."/>
            <person name="Elias M."/>
            <person name="Eveleigh R.J."/>
            <person name="Herman E.K."/>
            <person name="Klute M.J."/>
            <person name="Nakayama T."/>
            <person name="Obornik M."/>
            <person name="Reyes-Prieto A."/>
            <person name="Armbrust E.V."/>
            <person name="Aves S.J."/>
            <person name="Beiko R.G."/>
            <person name="Coutinho P."/>
            <person name="Dacks J.B."/>
            <person name="Durnford D.G."/>
            <person name="Fast N.M."/>
            <person name="Green B.R."/>
            <person name="Grisdale C."/>
            <person name="Hempe F."/>
            <person name="Henrissat B."/>
            <person name="Hoppner M.P."/>
            <person name="Ishida K.-I."/>
            <person name="Kim E."/>
            <person name="Koreny L."/>
            <person name="Kroth P.G."/>
            <person name="Liu Y."/>
            <person name="Malik S.-B."/>
            <person name="Maier U.G."/>
            <person name="McRose D."/>
            <person name="Mock T."/>
            <person name="Neilson J.A."/>
            <person name="Onodera N.T."/>
            <person name="Poole A.M."/>
            <person name="Pritham E.J."/>
            <person name="Richards T.A."/>
            <person name="Rocap G."/>
            <person name="Roy S.W."/>
            <person name="Sarai C."/>
            <person name="Schaack S."/>
            <person name="Shirato S."/>
            <person name="Slamovits C.H."/>
            <person name="Spencer D.F."/>
            <person name="Suzuki S."/>
            <person name="Worden A.Z."/>
            <person name="Zauner S."/>
            <person name="Barry K."/>
            <person name="Bell C."/>
            <person name="Bharti A.K."/>
            <person name="Crow J.A."/>
            <person name="Grimwood J."/>
            <person name="Kramer R."/>
            <person name="Lindquist E."/>
            <person name="Lucas S."/>
            <person name="Salamov A."/>
            <person name="McFadden G.I."/>
            <person name="Lane C.E."/>
            <person name="Keeling P.J."/>
            <person name="Gray M.W."/>
            <person name="Grigoriev I.V."/>
            <person name="Archibald J.M."/>
        </authorList>
    </citation>
    <scope>NUCLEOTIDE SEQUENCE</scope>
    <source>
        <strain evidence="4">CCMP2712</strain>
    </source>
</reference>
<dbReference type="EMBL" id="JH992975">
    <property type="protein sequence ID" value="EKX51625.1"/>
    <property type="molecule type" value="Genomic_DNA"/>
</dbReference>
<feature type="region of interest" description="Disordered" evidence="1">
    <location>
        <begin position="439"/>
        <end position="497"/>
    </location>
</feature>
<feature type="compositionally biased region" description="Polar residues" evidence="1">
    <location>
        <begin position="465"/>
        <end position="474"/>
    </location>
</feature>
<feature type="region of interest" description="Disordered" evidence="1">
    <location>
        <begin position="325"/>
        <end position="364"/>
    </location>
</feature>
<evidence type="ECO:0000313" key="3">
    <source>
        <dbReference type="EnsemblProtists" id="EKX51625"/>
    </source>
</evidence>
<evidence type="ECO:0000313" key="4">
    <source>
        <dbReference type="Proteomes" id="UP000011087"/>
    </source>
</evidence>
<reference evidence="3" key="3">
    <citation type="submission" date="2016-03" db="UniProtKB">
        <authorList>
            <consortium name="EnsemblProtists"/>
        </authorList>
    </citation>
    <scope>IDENTIFICATION</scope>
</reference>
<reference evidence="2 4" key="1">
    <citation type="journal article" date="2012" name="Nature">
        <title>Algal genomes reveal evolutionary mosaicism and the fate of nucleomorphs.</title>
        <authorList>
            <consortium name="DOE Joint Genome Institute"/>
            <person name="Curtis B.A."/>
            <person name="Tanifuji G."/>
            <person name="Burki F."/>
            <person name="Gruber A."/>
            <person name="Irimia M."/>
            <person name="Maruyama S."/>
            <person name="Arias M.C."/>
            <person name="Ball S.G."/>
            <person name="Gile G.H."/>
            <person name="Hirakawa Y."/>
            <person name="Hopkins J.F."/>
            <person name="Kuo A."/>
            <person name="Rensing S.A."/>
            <person name="Schmutz J."/>
            <person name="Symeonidi A."/>
            <person name="Elias M."/>
            <person name="Eveleigh R.J."/>
            <person name="Herman E.K."/>
            <person name="Klute M.J."/>
            <person name="Nakayama T."/>
            <person name="Obornik M."/>
            <person name="Reyes-Prieto A."/>
            <person name="Armbrust E.V."/>
            <person name="Aves S.J."/>
            <person name="Beiko R.G."/>
            <person name="Coutinho P."/>
            <person name="Dacks J.B."/>
            <person name="Durnford D.G."/>
            <person name="Fast N.M."/>
            <person name="Green B.R."/>
            <person name="Grisdale C.J."/>
            <person name="Hempel F."/>
            <person name="Henrissat B."/>
            <person name="Hoppner M.P."/>
            <person name="Ishida K."/>
            <person name="Kim E."/>
            <person name="Koreny L."/>
            <person name="Kroth P.G."/>
            <person name="Liu Y."/>
            <person name="Malik S.B."/>
            <person name="Maier U.G."/>
            <person name="McRose D."/>
            <person name="Mock T."/>
            <person name="Neilson J.A."/>
            <person name="Onodera N.T."/>
            <person name="Poole A.M."/>
            <person name="Pritham E.J."/>
            <person name="Richards T.A."/>
            <person name="Rocap G."/>
            <person name="Roy S.W."/>
            <person name="Sarai C."/>
            <person name="Schaack S."/>
            <person name="Shirato S."/>
            <person name="Slamovits C.H."/>
            <person name="Spencer D.F."/>
            <person name="Suzuki S."/>
            <person name="Worden A.Z."/>
            <person name="Zauner S."/>
            <person name="Barry K."/>
            <person name="Bell C."/>
            <person name="Bharti A.K."/>
            <person name="Crow J.A."/>
            <person name="Grimwood J."/>
            <person name="Kramer R."/>
            <person name="Lindquist E."/>
            <person name="Lucas S."/>
            <person name="Salamov A."/>
            <person name="McFadden G.I."/>
            <person name="Lane C.E."/>
            <person name="Keeling P.J."/>
            <person name="Gray M.W."/>
            <person name="Grigoriev I.V."/>
            <person name="Archibald J.M."/>
        </authorList>
    </citation>
    <scope>NUCLEOTIDE SEQUENCE</scope>
    <source>
        <strain evidence="2 4">CCMP2712</strain>
    </source>
</reference>
<feature type="compositionally biased region" description="Polar residues" evidence="1">
    <location>
        <begin position="351"/>
        <end position="360"/>
    </location>
</feature>
<evidence type="ECO:0000313" key="2">
    <source>
        <dbReference type="EMBL" id="EKX51625.1"/>
    </source>
</evidence>
<name>L1JTU5_GUITC</name>
<dbReference type="EnsemblProtists" id="EKX51625">
    <property type="protein sequence ID" value="EKX51625"/>
    <property type="gene ID" value="GUITHDRAFT_102886"/>
</dbReference>
<gene>
    <name evidence="2" type="ORF">GUITHDRAFT_102886</name>
</gene>
<feature type="compositionally biased region" description="Low complexity" evidence="1">
    <location>
        <begin position="332"/>
        <end position="348"/>
    </location>
</feature>
<feature type="compositionally biased region" description="Polar residues" evidence="1">
    <location>
        <begin position="226"/>
        <end position="235"/>
    </location>
</feature>
<accession>L1JTU5</accession>
<dbReference type="KEGG" id="gtt:GUITHDRAFT_102886"/>
<feature type="region of interest" description="Disordered" evidence="1">
    <location>
        <begin position="584"/>
        <end position="608"/>
    </location>
</feature>
<evidence type="ECO:0000256" key="1">
    <source>
        <dbReference type="SAM" id="MobiDB-lite"/>
    </source>
</evidence>
<organism evidence="2">
    <name type="scientific">Guillardia theta (strain CCMP2712)</name>
    <name type="common">Cryptophyte</name>
    <dbReference type="NCBI Taxonomy" id="905079"/>
    <lineage>
        <taxon>Eukaryota</taxon>
        <taxon>Cryptophyceae</taxon>
        <taxon>Pyrenomonadales</taxon>
        <taxon>Geminigeraceae</taxon>
        <taxon>Guillardia</taxon>
    </lineage>
</organism>
<dbReference type="AlphaFoldDB" id="L1JTU5"/>
<dbReference type="PaxDb" id="55529-EKX51625"/>
<feature type="region of interest" description="Disordered" evidence="1">
    <location>
        <begin position="200"/>
        <end position="239"/>
    </location>
</feature>
<protein>
    <submittedName>
        <fullName evidence="2 3">Uncharacterized protein</fullName>
    </submittedName>
</protein>